<name>A0A1G8DJC2_9BURK</name>
<reference evidence="1 2" key="1">
    <citation type="submission" date="2016-10" db="EMBL/GenBank/DDBJ databases">
        <authorList>
            <person name="de Groot N.N."/>
        </authorList>
    </citation>
    <scope>NUCLEOTIDE SEQUENCE [LARGE SCALE GENOMIC DNA]</scope>
    <source>
        <strain evidence="1 2">LMG 2247</strain>
    </source>
</reference>
<dbReference type="AlphaFoldDB" id="A0A1G8DJC2"/>
<dbReference type="OrthoDB" id="9043026at2"/>
<protein>
    <submittedName>
        <fullName evidence="1">Uncharacterized protein</fullName>
    </submittedName>
</protein>
<proteinExistence type="predicted"/>
<dbReference type="RefSeq" id="WP_090686836.1">
    <property type="nucleotide sequence ID" value="NZ_FNCJ01000011.1"/>
</dbReference>
<evidence type="ECO:0000313" key="2">
    <source>
        <dbReference type="Proteomes" id="UP000199706"/>
    </source>
</evidence>
<gene>
    <name evidence="1" type="ORF">SAMN05216466_11142</name>
</gene>
<dbReference type="EMBL" id="FNCJ01000011">
    <property type="protein sequence ID" value="SDH57500.1"/>
    <property type="molecule type" value="Genomic_DNA"/>
</dbReference>
<evidence type="ECO:0000313" key="1">
    <source>
        <dbReference type="EMBL" id="SDH57500.1"/>
    </source>
</evidence>
<dbReference type="Proteomes" id="UP000199706">
    <property type="component" value="Unassembled WGS sequence"/>
</dbReference>
<organism evidence="1 2">
    <name type="scientific">Paraburkholderia phenazinium</name>
    <dbReference type="NCBI Taxonomy" id="60549"/>
    <lineage>
        <taxon>Bacteria</taxon>
        <taxon>Pseudomonadati</taxon>
        <taxon>Pseudomonadota</taxon>
        <taxon>Betaproteobacteria</taxon>
        <taxon>Burkholderiales</taxon>
        <taxon>Burkholderiaceae</taxon>
        <taxon>Paraburkholderia</taxon>
    </lineage>
</organism>
<sequence>MTAAKPAAQQRPSTIDNATSIWDGVRKNRRYLSEWDDNTVVIDSRADGKALGEPLIFPLSEITISTAGELSIYSAEPIPLKNFPDFISTLKFAINSALRNKKANHRAYVTQVLNHGIRFFSFCIGKGVYRLSDVTRDLAAEYQQKVLKLGWWHANDYDLQLKRLLTKLKSADIPHESLRRKTLNNTNFSLNVEELQIQAGIRIATHMIPQWFYEEYREIAKEIKPPLSEADNTPTPTEKSCKGVLDTINLFCFSRDGFDAIPFVAFPYAAKTCADYFKAKTQDRRTKTLTLPVAVAIIKQALAWLYDYGPTLLEILNDIRSELEESDKNSHLHIRRRQRLALRIFSTALKKFQSQHHIPLPELDDPKRQPEKLRMLTLIYQTALFFLIAGTTARRRNEITGEGRTYGLYFGCLHKVQDGCEDYKADFYIEKTLQDYKEFWAPKTCVDSIRALEELSQVFRPLGSSRKIPDENLIRAREDKLFALRNFKSYLPHIMEPASFEISLHCGDFFRLCGIEQNLIFNKNRSIFRRFYCNLFVNRYDNPVAAALQYHLDHSHMGVTAIYGLDPHGRKAEEKSAALFRREEADDESFLSINSEVRQEHHVAKVIELLGGKSVGGIYSRLILKLTARLSRDSSFALAPVETKGRIVADKMNRRGFAALENGHGMCMAGTARHTAKKANCAHDGEPHPEVASPKVCGGCINLMNPKGYQHHLEQERDGLLLEAADMTLPRAVREAKKKDAADIDAYLAADRRIAEGNKQIILKLVESWSELEEMSER</sequence>
<accession>A0A1G8DJC2</accession>